<reference evidence="1 2" key="1">
    <citation type="submission" date="2017-06" db="EMBL/GenBank/DDBJ databases">
        <title>Streptomyces albireticuli Genome sequencing and assembly.</title>
        <authorList>
            <person name="Wang Y."/>
            <person name="Du B."/>
            <person name="Ding Y."/>
            <person name="Liu H."/>
            <person name="Hou Q."/>
            <person name="Liu K."/>
            <person name="Yao L."/>
            <person name="Wang C."/>
        </authorList>
    </citation>
    <scope>NUCLEOTIDE SEQUENCE [LARGE SCALE GENOMIC DNA]</scope>
    <source>
        <strain evidence="1 2">MDJK11</strain>
    </source>
</reference>
<accession>A0A1Z2KY16</accession>
<dbReference type="RefSeq" id="WP_087925471.1">
    <property type="nucleotide sequence ID" value="NZ_CP021744.1"/>
</dbReference>
<dbReference type="KEGG" id="salj:SMD11_1277"/>
<gene>
    <name evidence="1" type="ORF">SMD11_1277</name>
</gene>
<evidence type="ECO:0000313" key="1">
    <source>
        <dbReference type="EMBL" id="ARZ66938.1"/>
    </source>
</evidence>
<protein>
    <submittedName>
        <fullName evidence="1">Uncharacterized protein</fullName>
    </submittedName>
</protein>
<dbReference type="OrthoDB" id="9944627at2"/>
<dbReference type="Proteomes" id="UP000195755">
    <property type="component" value="Chromosome"/>
</dbReference>
<sequence length="63" mass="7083">MQTYEVEVYQTATYRFEIKAESAEAAWEAAGDFWGEVPTAEEVKYLHSVYDSLVDSVTVKGGE</sequence>
<dbReference type="EMBL" id="CP021744">
    <property type="protein sequence ID" value="ARZ66938.1"/>
    <property type="molecule type" value="Genomic_DNA"/>
</dbReference>
<dbReference type="AlphaFoldDB" id="A0A1Z2KY16"/>
<proteinExistence type="predicted"/>
<evidence type="ECO:0000313" key="2">
    <source>
        <dbReference type="Proteomes" id="UP000195755"/>
    </source>
</evidence>
<name>A0A1Z2KY16_9ACTN</name>
<organism evidence="1 2">
    <name type="scientific">Streptomyces albireticuli</name>
    <dbReference type="NCBI Taxonomy" id="1940"/>
    <lineage>
        <taxon>Bacteria</taxon>
        <taxon>Bacillati</taxon>
        <taxon>Actinomycetota</taxon>
        <taxon>Actinomycetes</taxon>
        <taxon>Kitasatosporales</taxon>
        <taxon>Streptomycetaceae</taxon>
        <taxon>Streptomyces</taxon>
    </lineage>
</organism>